<dbReference type="SUPFAM" id="SSF50494">
    <property type="entry name" value="Trypsin-like serine proteases"/>
    <property type="match status" value="1"/>
</dbReference>
<keyword evidence="4" id="KW-0472">Membrane</keyword>
<feature type="domain" description="PDZ" evidence="5">
    <location>
        <begin position="298"/>
        <end position="387"/>
    </location>
</feature>
<reference evidence="6 7" key="1">
    <citation type="submission" date="2017-07" db="EMBL/GenBank/DDBJ databases">
        <title>Mechanisms for carbon and nitrogen cycling indicate functional differentiation within the Candidate Phyla Radiation.</title>
        <authorList>
            <person name="Danczak R.E."/>
            <person name="Johnston M.D."/>
            <person name="Kenah C."/>
            <person name="Slattery M."/>
            <person name="Wrighton K.C."/>
            <person name="Wilkins M.J."/>
        </authorList>
    </citation>
    <scope>NUCLEOTIDE SEQUENCE [LARGE SCALE GENOMIC DNA]</scope>
    <source>
        <strain evidence="6">Licking1014_96</strain>
    </source>
</reference>
<keyword evidence="4" id="KW-1133">Transmembrane helix</keyword>
<evidence type="ECO:0000256" key="4">
    <source>
        <dbReference type="SAM" id="Phobius"/>
    </source>
</evidence>
<dbReference type="SUPFAM" id="SSF50156">
    <property type="entry name" value="PDZ domain-like"/>
    <property type="match status" value="1"/>
</dbReference>
<dbReference type="PANTHER" id="PTHR22939">
    <property type="entry name" value="SERINE PROTEASE FAMILY S1C HTRA-RELATED"/>
    <property type="match status" value="1"/>
</dbReference>
<evidence type="ECO:0000313" key="7">
    <source>
        <dbReference type="Proteomes" id="UP000318296"/>
    </source>
</evidence>
<protein>
    <submittedName>
        <fullName evidence="6">Protease Do</fullName>
    </submittedName>
</protein>
<dbReference type="PANTHER" id="PTHR22939:SF129">
    <property type="entry name" value="SERINE PROTEASE HTRA2, MITOCHONDRIAL"/>
    <property type="match status" value="1"/>
</dbReference>
<organism evidence="6 7">
    <name type="scientific">Candidatus Berkelbacteria bacterium Licking1014_96</name>
    <dbReference type="NCBI Taxonomy" id="2017149"/>
    <lineage>
        <taxon>Bacteria</taxon>
        <taxon>Candidatus Berkelbacteria</taxon>
    </lineage>
</organism>
<dbReference type="GO" id="GO:0006508">
    <property type="term" value="P:proteolysis"/>
    <property type="evidence" value="ECO:0007669"/>
    <property type="project" value="UniProtKB-KW"/>
</dbReference>
<gene>
    <name evidence="6" type="ORF">CEN92_357</name>
</gene>
<dbReference type="InterPro" id="IPR001940">
    <property type="entry name" value="Peptidase_S1C"/>
</dbReference>
<dbReference type="Gene3D" id="2.40.10.120">
    <property type="match status" value="1"/>
</dbReference>
<dbReference type="AlphaFoldDB" id="A0A554LDI9"/>
<dbReference type="InterPro" id="IPR009003">
    <property type="entry name" value="Peptidase_S1_PA"/>
</dbReference>
<dbReference type="Pfam" id="PF13180">
    <property type="entry name" value="PDZ_2"/>
    <property type="match status" value="1"/>
</dbReference>
<name>A0A554LDI9_9BACT</name>
<evidence type="ECO:0000313" key="6">
    <source>
        <dbReference type="EMBL" id="TSC90878.1"/>
    </source>
</evidence>
<keyword evidence="3" id="KW-0378">Hydrolase</keyword>
<proteinExistence type="inferred from homology"/>
<evidence type="ECO:0000259" key="5">
    <source>
        <dbReference type="SMART" id="SM00228"/>
    </source>
</evidence>
<accession>A0A554LDI9</accession>
<dbReference type="PRINTS" id="PR00834">
    <property type="entry name" value="PROTEASES2C"/>
</dbReference>
<dbReference type="SMART" id="SM00228">
    <property type="entry name" value="PDZ"/>
    <property type="match status" value="1"/>
</dbReference>
<evidence type="ECO:0000256" key="1">
    <source>
        <dbReference type="ARBA" id="ARBA00010541"/>
    </source>
</evidence>
<dbReference type="GO" id="GO:0004252">
    <property type="term" value="F:serine-type endopeptidase activity"/>
    <property type="evidence" value="ECO:0007669"/>
    <property type="project" value="InterPro"/>
</dbReference>
<keyword evidence="2 6" id="KW-0645">Protease</keyword>
<dbReference type="Proteomes" id="UP000318296">
    <property type="component" value="Unassembled WGS sequence"/>
</dbReference>
<sequence>MENIKIQEEGKEAIPFGAKKEGIGFKGVVLIIILSLVFGIIGGGGGVYLLLTKGGNLLKTFLKDQSGSIPTTVTQKLKLEESSKVIDAVEKVSPSVVSIIATAEVPGFFNTTSTERSAGTGFIVTSDGLVMTNKHVVANSSAKYMVYLNTGKSYAATIQATDPFNDLAIIKIEAKDLPVVDFGNPDDMKNGQIVIAIGNALGEFQNTVTTGILSAKERTITATDASGLSQEKLEGLLQTDAAINSGNSGGPLLNLEGQVIGINVAVAQQAENIGFAIPSTLAQSAMESIKRTGKIIRPYMGVRYVSLNPEVSKTNNISVDYGAYIYTMTLSQPAVVPGSPADQAGIKQGDIITAINAEKIDATHSLTRLMQKYQPDDEIEITYLRNGQENKVKIKLSSTDKAGI</sequence>
<dbReference type="InterPro" id="IPR001478">
    <property type="entry name" value="PDZ"/>
</dbReference>
<dbReference type="Gene3D" id="2.30.42.10">
    <property type="match status" value="1"/>
</dbReference>
<dbReference type="InterPro" id="IPR036034">
    <property type="entry name" value="PDZ_sf"/>
</dbReference>
<comment type="similarity">
    <text evidence="1">Belongs to the peptidase S1C family.</text>
</comment>
<keyword evidence="4" id="KW-0812">Transmembrane</keyword>
<dbReference type="EMBL" id="VMGH01000053">
    <property type="protein sequence ID" value="TSC90878.1"/>
    <property type="molecule type" value="Genomic_DNA"/>
</dbReference>
<dbReference type="Pfam" id="PF13365">
    <property type="entry name" value="Trypsin_2"/>
    <property type="match status" value="1"/>
</dbReference>
<feature type="transmembrane region" description="Helical" evidence="4">
    <location>
        <begin position="28"/>
        <end position="51"/>
    </location>
</feature>
<evidence type="ECO:0000256" key="3">
    <source>
        <dbReference type="ARBA" id="ARBA00022801"/>
    </source>
</evidence>
<dbReference type="CDD" id="cd06779">
    <property type="entry name" value="cpPDZ_Deg_HtrA-like"/>
    <property type="match status" value="1"/>
</dbReference>
<evidence type="ECO:0000256" key="2">
    <source>
        <dbReference type="ARBA" id="ARBA00022670"/>
    </source>
</evidence>
<comment type="caution">
    <text evidence="6">The sequence shown here is derived from an EMBL/GenBank/DDBJ whole genome shotgun (WGS) entry which is preliminary data.</text>
</comment>